<gene>
    <name evidence="4" type="ORF">PP769_02210</name>
</gene>
<dbReference type="Gene3D" id="3.30.70.1230">
    <property type="entry name" value="Nucleotide cyclase"/>
    <property type="match status" value="1"/>
</dbReference>
<keyword evidence="2" id="KW-0812">Transmembrane</keyword>
<feature type="transmembrane region" description="Helical" evidence="2">
    <location>
        <begin position="406"/>
        <end position="427"/>
    </location>
</feature>
<dbReference type="KEGG" id="nall:PP769_02210"/>
<dbReference type="GO" id="GO:0009190">
    <property type="term" value="P:cyclic nucleotide biosynthetic process"/>
    <property type="evidence" value="ECO:0007669"/>
    <property type="project" value="InterPro"/>
</dbReference>
<dbReference type="RefSeq" id="WP_312644654.1">
    <property type="nucleotide sequence ID" value="NZ_CP116967.1"/>
</dbReference>
<dbReference type="InterPro" id="IPR001054">
    <property type="entry name" value="A/G_cyclase"/>
</dbReference>
<dbReference type="InterPro" id="IPR007890">
    <property type="entry name" value="CHASE2"/>
</dbReference>
<dbReference type="EMBL" id="CP116967">
    <property type="protein sequence ID" value="WNM58602.1"/>
    <property type="molecule type" value="Genomic_DNA"/>
</dbReference>
<organism evidence="4 5">
    <name type="scientific">Candidatus Nitrospira allomarina</name>
    <dbReference type="NCBI Taxonomy" id="3020900"/>
    <lineage>
        <taxon>Bacteria</taxon>
        <taxon>Pseudomonadati</taxon>
        <taxon>Nitrospirota</taxon>
        <taxon>Nitrospiria</taxon>
        <taxon>Nitrospirales</taxon>
        <taxon>Nitrospiraceae</taxon>
        <taxon>Nitrospira</taxon>
    </lineage>
</organism>
<reference evidence="4 5" key="1">
    <citation type="submission" date="2023-01" db="EMBL/GenBank/DDBJ databases">
        <title>Cultivation and genomic characterization of new, ubiquitous marine nitrite-oxidizing bacteria from the Nitrospirales.</title>
        <authorList>
            <person name="Mueller A.J."/>
            <person name="Daebeler A."/>
            <person name="Herbold C.W."/>
            <person name="Kirkegaard R.H."/>
            <person name="Daims H."/>
        </authorList>
    </citation>
    <scope>NUCLEOTIDE SEQUENCE [LARGE SCALE GENOMIC DNA]</scope>
    <source>
        <strain evidence="4 5">VA</strain>
    </source>
</reference>
<evidence type="ECO:0000313" key="5">
    <source>
        <dbReference type="Proteomes" id="UP001302719"/>
    </source>
</evidence>
<dbReference type="SMART" id="SM01080">
    <property type="entry name" value="CHASE2"/>
    <property type="match status" value="1"/>
</dbReference>
<keyword evidence="2" id="KW-0472">Membrane</keyword>
<dbReference type="Pfam" id="PF00211">
    <property type="entry name" value="Guanylate_cyc"/>
    <property type="match status" value="1"/>
</dbReference>
<dbReference type="SUPFAM" id="SSF55073">
    <property type="entry name" value="Nucleotide cyclase"/>
    <property type="match status" value="1"/>
</dbReference>
<dbReference type="GO" id="GO:0035556">
    <property type="term" value="P:intracellular signal transduction"/>
    <property type="evidence" value="ECO:0007669"/>
    <property type="project" value="InterPro"/>
</dbReference>
<dbReference type="PANTHER" id="PTHR43081:SF1">
    <property type="entry name" value="ADENYLATE CYCLASE, TERMINAL-DIFFERENTIATION SPECIFIC"/>
    <property type="match status" value="1"/>
</dbReference>
<feature type="region of interest" description="Disordered" evidence="1">
    <location>
        <begin position="766"/>
        <end position="786"/>
    </location>
</feature>
<keyword evidence="5" id="KW-1185">Reference proteome</keyword>
<dbReference type="PROSITE" id="PS50125">
    <property type="entry name" value="GUANYLATE_CYCLASE_2"/>
    <property type="match status" value="1"/>
</dbReference>
<sequence>MAKLIKAGLFGLLIGIVGVVLSVVPLSRSIEEDVGLGLLFQLRGVRSPPTDVVVIRIDHDSSAYFNVPNNPDEWPRSLYARLTERLAQAGARVIIFDVNFLEARSPEEDGYFEKAIQRAGNVVLAETLIAGDVPAGMIVEARDDADTIVEISKPFSAFKKAAAGTGPFVLSSMPAKVYQDWMFQQGAGEAPIFPILALQLFFSPVYQPFIELLEQVRPNVTGQLPKDFESARRSKGLVELVRDIRKLFQSDPRLTEDMLRALSYVGPRPTKAKNFKQLRALIKVYGSAQSRYLNFYGPSRTITTIPYYQVLDSRPDATRDARTDLKGKVVFVGRTDILPGVRKDRFYPMFFQGNGVYIGGVEISATVFANMLEDSSVTPMSLRAKVLFLLSWGLLVGVVCRMLSTVMAAGAVLGLSLLYLVGAAYAFQDAFTWSPLVIPLLVQGPLAFGSAVSWNSYQIDKERKNMRKVFGDHLPNDVVDALSHDLADLKGGPRVVYGTCLFTEAANYTTLSEKVNPQELRVLLGKYFNALFTPVRHHGGLIVDLRGNSTLAIWKANQDQLGLRKQACFAALDIAKSIDRFNQEVRPYSLPTRIGLHSGQFTIGMERAVDYAEYRPAGEIVNMACRVKGCNKYMGTTIAVTGDVVHGLEAPFLFRELGQFKLKGHEPPFVLHELISRLEEADQNQMIVSRIFAKGLGAFRTQDWNVARDLFSQCLNHIEGDGPSEFYLQLCEQYSKNPPPEPWDKVVTIENYDPDLFSDVLQANVHDSSGSNRWPGSRNSFDKHGI</sequence>
<dbReference type="AlphaFoldDB" id="A0AA96JSI4"/>
<evidence type="ECO:0000313" key="4">
    <source>
        <dbReference type="EMBL" id="WNM58602.1"/>
    </source>
</evidence>
<dbReference type="InterPro" id="IPR050697">
    <property type="entry name" value="Adenylyl/Guanylyl_Cyclase_3/4"/>
</dbReference>
<evidence type="ECO:0000256" key="1">
    <source>
        <dbReference type="SAM" id="MobiDB-lite"/>
    </source>
</evidence>
<dbReference type="CDD" id="cd07302">
    <property type="entry name" value="CHD"/>
    <property type="match status" value="1"/>
</dbReference>
<feature type="transmembrane region" description="Helical" evidence="2">
    <location>
        <begin position="433"/>
        <end position="457"/>
    </location>
</feature>
<proteinExistence type="predicted"/>
<dbReference type="InterPro" id="IPR029787">
    <property type="entry name" value="Nucleotide_cyclase"/>
</dbReference>
<evidence type="ECO:0000259" key="3">
    <source>
        <dbReference type="PROSITE" id="PS50125"/>
    </source>
</evidence>
<dbReference type="PANTHER" id="PTHR43081">
    <property type="entry name" value="ADENYLATE CYCLASE, TERMINAL-DIFFERENTIATION SPECIFIC-RELATED"/>
    <property type="match status" value="1"/>
</dbReference>
<protein>
    <submittedName>
        <fullName evidence="4">Adenylate/guanylate cyclase domain-containing protein</fullName>
    </submittedName>
</protein>
<feature type="domain" description="Guanylate cyclase" evidence="3">
    <location>
        <begin position="499"/>
        <end position="628"/>
    </location>
</feature>
<dbReference type="Pfam" id="PF05226">
    <property type="entry name" value="CHASE2"/>
    <property type="match status" value="1"/>
</dbReference>
<dbReference type="GO" id="GO:0004016">
    <property type="term" value="F:adenylate cyclase activity"/>
    <property type="evidence" value="ECO:0007669"/>
    <property type="project" value="UniProtKB-ARBA"/>
</dbReference>
<keyword evidence="2" id="KW-1133">Transmembrane helix</keyword>
<name>A0AA96JSI4_9BACT</name>
<dbReference type="SMART" id="SM00044">
    <property type="entry name" value="CYCc"/>
    <property type="match status" value="1"/>
</dbReference>
<feature type="transmembrane region" description="Helical" evidence="2">
    <location>
        <begin position="380"/>
        <end position="399"/>
    </location>
</feature>
<feature type="compositionally biased region" description="Polar residues" evidence="1">
    <location>
        <begin position="766"/>
        <end position="779"/>
    </location>
</feature>
<accession>A0AA96JSI4</accession>
<evidence type="ECO:0000256" key="2">
    <source>
        <dbReference type="SAM" id="Phobius"/>
    </source>
</evidence>
<dbReference type="Proteomes" id="UP001302719">
    <property type="component" value="Chromosome"/>
</dbReference>